<dbReference type="PANTHER" id="PTHR24111">
    <property type="entry name" value="LEUCINE-RICH REPEAT-CONTAINING PROTEIN 34"/>
    <property type="match status" value="1"/>
</dbReference>
<evidence type="ECO:0000256" key="1">
    <source>
        <dbReference type="ARBA" id="ARBA00022737"/>
    </source>
</evidence>
<dbReference type="OrthoDB" id="120976at2759"/>
<dbReference type="Gene3D" id="3.80.10.10">
    <property type="entry name" value="Ribonuclease Inhibitor"/>
    <property type="match status" value="2"/>
</dbReference>
<protein>
    <submittedName>
        <fullName evidence="2">Uncharacterized protein</fullName>
    </submittedName>
</protein>
<gene>
    <name evidence="2" type="ORF">SEMRO_125_G060160.2</name>
</gene>
<dbReference type="InterPro" id="IPR052201">
    <property type="entry name" value="LRR-containing_regulator"/>
</dbReference>
<dbReference type="Proteomes" id="UP001153069">
    <property type="component" value="Unassembled WGS sequence"/>
</dbReference>
<dbReference type="PANTHER" id="PTHR24111:SF0">
    <property type="entry name" value="LEUCINE-RICH REPEAT-CONTAINING PROTEIN"/>
    <property type="match status" value="1"/>
</dbReference>
<evidence type="ECO:0000313" key="2">
    <source>
        <dbReference type="EMBL" id="CAB9502023.1"/>
    </source>
</evidence>
<comment type="caution">
    <text evidence="2">The sequence shown here is derived from an EMBL/GenBank/DDBJ whole genome shotgun (WGS) entry which is preliminary data.</text>
</comment>
<proteinExistence type="predicted"/>
<name>A0A9N8DFJ1_9STRA</name>
<organism evidence="2 3">
    <name type="scientific">Seminavis robusta</name>
    <dbReference type="NCBI Taxonomy" id="568900"/>
    <lineage>
        <taxon>Eukaryota</taxon>
        <taxon>Sar</taxon>
        <taxon>Stramenopiles</taxon>
        <taxon>Ochrophyta</taxon>
        <taxon>Bacillariophyta</taxon>
        <taxon>Bacillariophyceae</taxon>
        <taxon>Bacillariophycidae</taxon>
        <taxon>Naviculales</taxon>
        <taxon>Naviculaceae</taxon>
        <taxon>Seminavis</taxon>
    </lineage>
</organism>
<keyword evidence="3" id="KW-1185">Reference proteome</keyword>
<dbReference type="AlphaFoldDB" id="A0A9N8DFJ1"/>
<sequence length="497" mass="54614">MAAWWVSDRLVLVSPEDPEYGKSPSFVDHQGAVHLIQKRVGFSKASIKFVPREHGIRIDVDPRVDGWGCPRISTIQLASKSIPQEATTKPRTEGIAWGRPGEIAWTRVNKREKQVLFHGLSETERMEILPNVISDSMVMGTFDLHHVPSDVAPFLAKALCRTQLVVLKVAFTELTEEVAEMLVHVLSSCKSLEHLELRSCDFSSAKTVQMVASALKRSKLHTFCFGSSNLQGSLALALLLNKGLLDHPLLKNLCFASHKFHAVDALAVRTLLSAGSGMVENASIKYCSDAGIAEVPGTIHGGKIVGIVDAVAAALNTNQTVRVLDLSDTNVPDSDLATLTGVLSKNASLKQLVMESCRISEEGIIQFASALPRMPNLRKLNLRQNKCGPQVCDALQRGLENGNFGLHVLEFEKGRFDGNCCSPPEYFHDCESKCLLAIKCLLAVNRAGRSLLVNNRDCTKTRVPTSLWPYVFERANDDIHFSKDIIFNLLRAQALLS</sequence>
<reference evidence="2" key="1">
    <citation type="submission" date="2020-06" db="EMBL/GenBank/DDBJ databases">
        <authorList>
            <consortium name="Plant Systems Biology data submission"/>
        </authorList>
    </citation>
    <scope>NUCLEOTIDE SEQUENCE</scope>
    <source>
        <strain evidence="2">D6</strain>
    </source>
</reference>
<dbReference type="SUPFAM" id="SSF52047">
    <property type="entry name" value="RNI-like"/>
    <property type="match status" value="1"/>
</dbReference>
<dbReference type="InterPro" id="IPR032675">
    <property type="entry name" value="LRR_dom_sf"/>
</dbReference>
<accession>A0A9N8DFJ1</accession>
<evidence type="ECO:0000313" key="3">
    <source>
        <dbReference type="Proteomes" id="UP001153069"/>
    </source>
</evidence>
<keyword evidence="1" id="KW-0677">Repeat</keyword>
<dbReference type="SMART" id="SM00368">
    <property type="entry name" value="LRR_RI"/>
    <property type="match status" value="5"/>
</dbReference>
<dbReference type="EMBL" id="CAICTM010000124">
    <property type="protein sequence ID" value="CAB9502023.1"/>
    <property type="molecule type" value="Genomic_DNA"/>
</dbReference>